<feature type="signal peptide" evidence="4">
    <location>
        <begin position="1"/>
        <end position="21"/>
    </location>
</feature>
<dbReference type="GO" id="GO:0015833">
    <property type="term" value="P:peptide transport"/>
    <property type="evidence" value="ECO:0007669"/>
    <property type="project" value="TreeGrafter"/>
</dbReference>
<dbReference type="GO" id="GO:0030288">
    <property type="term" value="C:outer membrane-bounded periplasmic space"/>
    <property type="evidence" value="ECO:0007669"/>
    <property type="project" value="UniProtKB-ARBA"/>
</dbReference>
<evidence type="ECO:0000313" key="6">
    <source>
        <dbReference type="EMBL" id="MBI3127767.1"/>
    </source>
</evidence>
<comment type="similarity">
    <text evidence="1">Belongs to the bacterial solute-binding protein 5 family.</text>
</comment>
<dbReference type="Proteomes" id="UP000782312">
    <property type="component" value="Unassembled WGS sequence"/>
</dbReference>
<dbReference type="Gene3D" id="3.10.105.10">
    <property type="entry name" value="Dipeptide-binding Protein, Domain 3"/>
    <property type="match status" value="1"/>
</dbReference>
<dbReference type="GO" id="GO:1904680">
    <property type="term" value="F:peptide transmembrane transporter activity"/>
    <property type="evidence" value="ECO:0007669"/>
    <property type="project" value="TreeGrafter"/>
</dbReference>
<dbReference type="SUPFAM" id="SSF53850">
    <property type="entry name" value="Periplasmic binding protein-like II"/>
    <property type="match status" value="1"/>
</dbReference>
<dbReference type="GO" id="GO:0043190">
    <property type="term" value="C:ATP-binding cassette (ABC) transporter complex"/>
    <property type="evidence" value="ECO:0007669"/>
    <property type="project" value="InterPro"/>
</dbReference>
<dbReference type="Gene3D" id="3.40.190.10">
    <property type="entry name" value="Periplasmic binding protein-like II"/>
    <property type="match status" value="1"/>
</dbReference>
<dbReference type="EMBL" id="JACPUR010000019">
    <property type="protein sequence ID" value="MBI3127767.1"/>
    <property type="molecule type" value="Genomic_DNA"/>
</dbReference>
<dbReference type="AlphaFoldDB" id="A0A932MNN5"/>
<reference evidence="6" key="1">
    <citation type="submission" date="2020-07" db="EMBL/GenBank/DDBJ databases">
        <title>Huge and variable diversity of episymbiotic CPR bacteria and DPANN archaea in groundwater ecosystems.</title>
        <authorList>
            <person name="He C.Y."/>
            <person name="Keren R."/>
            <person name="Whittaker M."/>
            <person name="Farag I.F."/>
            <person name="Doudna J."/>
            <person name="Cate J.H.D."/>
            <person name="Banfield J.F."/>
        </authorList>
    </citation>
    <scope>NUCLEOTIDE SEQUENCE</scope>
    <source>
        <strain evidence="6">NC_groundwater_763_Ag_S-0.2um_68_21</strain>
    </source>
</reference>
<dbReference type="InterPro" id="IPR039424">
    <property type="entry name" value="SBP_5"/>
</dbReference>
<accession>A0A932MNN5</accession>
<feature type="chain" id="PRO_5037336020" description="Solute-binding protein family 5 domain-containing protein" evidence="4">
    <location>
        <begin position="22"/>
        <end position="513"/>
    </location>
</feature>
<comment type="caution">
    <text evidence="6">The sequence shown here is derived from an EMBL/GenBank/DDBJ whole genome shotgun (WGS) entry which is preliminary data.</text>
</comment>
<sequence length="513" mass="57743">MRFLSAILCAFMLAWGAQAQAAPLEKVTIVLPSETPTMHPLTESNFIGTIVWRWAYDTLVSAETGTGKIGPWLAEKWEKLGPTQTKFWLRKDAKFADGTPVTAAAVKYSIDTIVAPETKSRQAAYFREYKGIEVLDDHTFIWHSKGVDNGLLDRLATWGLIVNPNTKGKPLAVFAQTSHGSGPYILKSWEKAQRMVFEANPNWWGRAKYPDLPKTVILRRIVEPTTRVKALLADEVDVMSGVPPHLIEQVRANPKKAVAAVPGVRLMYLNYSHGIGPLADRNVLLAINHAVDFEKIRKTILGGLAEPMGQIYHPWTYAGYDPKRQWYPYDPEKAKALMKASKYPNGFKITIHTAIGRYPGDKETCEALPGMLKAIGIDATCKPMNYPLYTRLRRAYIDKVGKKDYEKMEPVLLYQGFGNSANDPAGIMRAFAGCKGAWSYYCDKELDAAIDKAARHPDLEDQNAAFGKIIDIFKERALVTPFFRIHDVYAYDKRLNFAARHDEKIYPWEITAK</sequence>
<dbReference type="InterPro" id="IPR000914">
    <property type="entry name" value="SBP_5_dom"/>
</dbReference>
<dbReference type="Gene3D" id="3.90.76.10">
    <property type="entry name" value="Dipeptide-binding Protein, Domain 1"/>
    <property type="match status" value="1"/>
</dbReference>
<evidence type="ECO:0000256" key="3">
    <source>
        <dbReference type="ARBA" id="ARBA00022729"/>
    </source>
</evidence>
<keyword evidence="3 4" id="KW-0732">Signal</keyword>
<dbReference type="InterPro" id="IPR030678">
    <property type="entry name" value="Peptide/Ni-bd"/>
</dbReference>
<dbReference type="PIRSF" id="PIRSF002741">
    <property type="entry name" value="MppA"/>
    <property type="match status" value="1"/>
</dbReference>
<dbReference type="PANTHER" id="PTHR30290">
    <property type="entry name" value="PERIPLASMIC BINDING COMPONENT OF ABC TRANSPORTER"/>
    <property type="match status" value="1"/>
</dbReference>
<evidence type="ECO:0000256" key="1">
    <source>
        <dbReference type="ARBA" id="ARBA00005695"/>
    </source>
</evidence>
<evidence type="ECO:0000259" key="5">
    <source>
        <dbReference type="Pfam" id="PF00496"/>
    </source>
</evidence>
<dbReference type="Pfam" id="PF00496">
    <property type="entry name" value="SBP_bac_5"/>
    <property type="match status" value="1"/>
</dbReference>
<organism evidence="6 7">
    <name type="scientific">Tectimicrobiota bacterium</name>
    <dbReference type="NCBI Taxonomy" id="2528274"/>
    <lineage>
        <taxon>Bacteria</taxon>
        <taxon>Pseudomonadati</taxon>
        <taxon>Nitrospinota/Tectimicrobiota group</taxon>
        <taxon>Candidatus Tectimicrobiota</taxon>
    </lineage>
</organism>
<feature type="domain" description="Solute-binding protein family 5" evidence="5">
    <location>
        <begin position="68"/>
        <end position="437"/>
    </location>
</feature>
<protein>
    <recommendedName>
        <fullName evidence="5">Solute-binding protein family 5 domain-containing protein</fullName>
    </recommendedName>
</protein>
<name>A0A932MNN5_UNCTE</name>
<evidence type="ECO:0000256" key="2">
    <source>
        <dbReference type="ARBA" id="ARBA00022448"/>
    </source>
</evidence>
<evidence type="ECO:0000313" key="7">
    <source>
        <dbReference type="Proteomes" id="UP000782312"/>
    </source>
</evidence>
<evidence type="ECO:0000256" key="4">
    <source>
        <dbReference type="SAM" id="SignalP"/>
    </source>
</evidence>
<keyword evidence="2" id="KW-0813">Transport</keyword>
<gene>
    <name evidence="6" type="ORF">HYZ11_09205</name>
</gene>
<dbReference type="PANTHER" id="PTHR30290:SF9">
    <property type="entry name" value="OLIGOPEPTIDE-BINDING PROTEIN APPA"/>
    <property type="match status" value="1"/>
</dbReference>
<proteinExistence type="inferred from homology"/>